<protein>
    <submittedName>
        <fullName evidence="3">CS domain-containing protein</fullName>
    </submittedName>
</protein>
<feature type="compositionally biased region" description="Basic and acidic residues" evidence="1">
    <location>
        <begin position="320"/>
        <end position="338"/>
    </location>
</feature>
<dbReference type="PROSITE" id="PS51257">
    <property type="entry name" value="PROKAR_LIPOPROTEIN"/>
    <property type="match status" value="1"/>
</dbReference>
<comment type="caution">
    <text evidence="2">The sequence shown here is derived from an EMBL/GenBank/DDBJ whole genome shotgun (WGS) entry which is preliminary data.</text>
</comment>
<evidence type="ECO:0000313" key="4">
    <source>
        <dbReference type="Proteomes" id="UP001152797"/>
    </source>
</evidence>
<feature type="region of interest" description="Disordered" evidence="1">
    <location>
        <begin position="590"/>
        <end position="646"/>
    </location>
</feature>
<evidence type="ECO:0000313" key="3">
    <source>
        <dbReference type="EMBL" id="CAL4792379.1"/>
    </source>
</evidence>
<dbReference type="EMBL" id="CAMXCT030003557">
    <property type="protein sequence ID" value="CAL4792379.1"/>
    <property type="molecule type" value="Genomic_DNA"/>
</dbReference>
<evidence type="ECO:0000313" key="2">
    <source>
        <dbReference type="EMBL" id="CAI4005067.1"/>
    </source>
</evidence>
<dbReference type="EMBL" id="CAMXCT010003557">
    <property type="protein sequence ID" value="CAI4005067.1"/>
    <property type="molecule type" value="Genomic_DNA"/>
</dbReference>
<reference evidence="2" key="1">
    <citation type="submission" date="2022-10" db="EMBL/GenBank/DDBJ databases">
        <authorList>
            <person name="Chen Y."/>
            <person name="Dougan E. K."/>
            <person name="Chan C."/>
            <person name="Rhodes N."/>
            <person name="Thang M."/>
        </authorList>
    </citation>
    <scope>NUCLEOTIDE SEQUENCE</scope>
</reference>
<proteinExistence type="predicted"/>
<evidence type="ECO:0000256" key="1">
    <source>
        <dbReference type="SAM" id="MobiDB-lite"/>
    </source>
</evidence>
<gene>
    <name evidence="2" type="ORF">C1SCF055_LOCUS30822</name>
</gene>
<sequence>MIQKAPPFNSVPLPCAEIQIVTLITSCASATGCASLLLARLGFSAISSAILGGAAAWPFGLLVKALRGTPGPDDEPGDVFVKRADFQIQQIERQALDASEQVRIKELLSDEKERFFWADGAARLCPEGQTPAGEAELLRERRGCGPGGSMPGPWIGAMDNSGFMASRDWEVGDLFECRMYDSSREEQKMAIWRATAIGERSHGRAHDGKDPLAFHTDYLRMLEVRDIELRRAAWWQVGVAKTDFEAFRKRLLGEARGKAILEKQAEEDVFDLEASPGAGGEGPGSTPPAGGAGGALGRQLAALKKDVDKEPQKKKHKRREEKGKDKDKARGADAPEREKRKRPRSNSPAGGASGSLVKKGPLWFGKARAPKERASSDAGSDRSRGRGRRRHSRSPSSRSRSRRRRRRSRKERDRGPYGIGREMAFDRGESGPSASESAEEGFQRGVSDRRSHQLKLVEYSQKRPGRLASRLLVKMQELLARDTGTPINLLASENMTPATATGYLLTVLIPTHKDKLGVRLLREMRTVAMALDYVATGRQEAAADLLAQRMKALELQLVDGGWQRAQYLELIQPEGASLAEQEEQRMAAREQATEAKLRLQVQPKAPWNPEPKGKGDVKGKGRGKKGGKRGEWTTAAAEIKEKAPPT</sequence>
<dbReference type="EMBL" id="CAMXCT020003557">
    <property type="protein sequence ID" value="CAL1158442.1"/>
    <property type="molecule type" value="Genomic_DNA"/>
</dbReference>
<organism evidence="2">
    <name type="scientific">Cladocopium goreaui</name>
    <dbReference type="NCBI Taxonomy" id="2562237"/>
    <lineage>
        <taxon>Eukaryota</taxon>
        <taxon>Sar</taxon>
        <taxon>Alveolata</taxon>
        <taxon>Dinophyceae</taxon>
        <taxon>Suessiales</taxon>
        <taxon>Symbiodiniaceae</taxon>
        <taxon>Cladocopium</taxon>
    </lineage>
</organism>
<feature type="region of interest" description="Disordered" evidence="1">
    <location>
        <begin position="273"/>
        <end position="451"/>
    </location>
</feature>
<name>A0A9P1G9U9_9DINO</name>
<keyword evidence="4" id="KW-1185">Reference proteome</keyword>
<dbReference type="OrthoDB" id="10656453at2759"/>
<dbReference type="AlphaFoldDB" id="A0A9P1G9U9"/>
<feature type="compositionally biased region" description="Basic residues" evidence="1">
    <location>
        <begin position="385"/>
        <end position="409"/>
    </location>
</feature>
<feature type="compositionally biased region" description="Basic and acidic residues" evidence="1">
    <location>
        <begin position="369"/>
        <end position="384"/>
    </location>
</feature>
<reference evidence="3 4" key="2">
    <citation type="submission" date="2024-05" db="EMBL/GenBank/DDBJ databases">
        <authorList>
            <person name="Chen Y."/>
            <person name="Shah S."/>
            <person name="Dougan E. K."/>
            <person name="Thang M."/>
            <person name="Chan C."/>
        </authorList>
    </citation>
    <scope>NUCLEOTIDE SEQUENCE [LARGE SCALE GENOMIC DNA]</scope>
</reference>
<accession>A0A9P1G9U9</accession>
<dbReference type="Proteomes" id="UP001152797">
    <property type="component" value="Unassembled WGS sequence"/>
</dbReference>